<dbReference type="AlphaFoldDB" id="A0AAD5S4L8"/>
<sequence>MENAVGTLPDLDLLAMLDTQVYRLRDGVSINTNSVSPLPPPEVATKETTSPSSPITIPNTSPTSPSKRIASHHHQESDLKRAQQNFLKYQHYERAHQTLALVSRPAENDFFPSDVFQLGEADAKVLKEPRSREEFRKILEEKRRLKEFESMGSKRKGDVGVKAGVQQVNRKVTVGGEKVESVSEGKGKGGNLSKEGKKEKGVKVNGGGDDGANAGAASKKREFDPEFDEGAPDRISVVVPSPTTSSVSPGGLAGFPPAPSRPSQPQQQSANPAPPPPIPRHAFLESPLPPSGPTSDSTKSAPPQQSSAATLGLGLYSLSNPQVKTPAGAALGDGLRGHGYQAPPNPNNSIQQPQQPPPQTTTTQQGGHYHSGDVMHSSHACPNCARGSWAGAGGGSGQGRGGGVQQGGAGDGGGGMKLGRTFVDEMAGLGVGGAGVGGGGGGDEGGLTFSKVSTSSFLAAGAGQQQQGGSVPPPSTNTTTTLGGWPSLAFQVPNTRSVPPPPASTSHSGIRLSAEGVPVFEDGSGPAFLPSDWRVPVSPRPVGLGTLSFFNQSGTTPSASTQGYTNSSGVAVPQLPLPVAPFSFRESGPGANHNTPSSGAAGGVGGVSPSPPLWFPNTSGIPTEGYNTGTPPPPFALSSSTGSVSLPPHPSSAPTSMTPYTDRLFTHLRSSSPADSSSPSY</sequence>
<name>A0AAD5S4L8_9FUNG</name>
<evidence type="ECO:0000256" key="1">
    <source>
        <dbReference type="SAM" id="MobiDB-lite"/>
    </source>
</evidence>
<feature type="compositionally biased region" description="Low complexity" evidence="1">
    <location>
        <begin position="48"/>
        <end position="66"/>
    </location>
</feature>
<accession>A0AAD5S4L8</accession>
<feature type="region of interest" description="Disordered" evidence="1">
    <location>
        <begin position="461"/>
        <end position="509"/>
    </location>
</feature>
<dbReference type="EMBL" id="JADGJD010001748">
    <property type="protein sequence ID" value="KAJ3038242.1"/>
    <property type="molecule type" value="Genomic_DNA"/>
</dbReference>
<organism evidence="2 3">
    <name type="scientific">Rhizophlyctis rosea</name>
    <dbReference type="NCBI Taxonomy" id="64517"/>
    <lineage>
        <taxon>Eukaryota</taxon>
        <taxon>Fungi</taxon>
        <taxon>Fungi incertae sedis</taxon>
        <taxon>Chytridiomycota</taxon>
        <taxon>Chytridiomycota incertae sedis</taxon>
        <taxon>Chytridiomycetes</taxon>
        <taxon>Rhizophlyctidales</taxon>
        <taxon>Rhizophlyctidaceae</taxon>
        <taxon>Rhizophlyctis</taxon>
    </lineage>
</organism>
<feature type="non-terminal residue" evidence="2">
    <location>
        <position position="681"/>
    </location>
</feature>
<protein>
    <submittedName>
        <fullName evidence="2">Uncharacterized protein</fullName>
    </submittedName>
</protein>
<comment type="caution">
    <text evidence="2">The sequence shown here is derived from an EMBL/GenBank/DDBJ whole genome shotgun (WGS) entry which is preliminary data.</text>
</comment>
<feature type="region of interest" description="Disordered" evidence="1">
    <location>
        <begin position="30"/>
        <end position="80"/>
    </location>
</feature>
<evidence type="ECO:0000313" key="2">
    <source>
        <dbReference type="EMBL" id="KAJ3038242.1"/>
    </source>
</evidence>
<keyword evidence="3" id="KW-1185">Reference proteome</keyword>
<feature type="compositionally biased region" description="Polar residues" evidence="1">
    <location>
        <begin position="616"/>
        <end position="629"/>
    </location>
</feature>
<evidence type="ECO:0000313" key="3">
    <source>
        <dbReference type="Proteomes" id="UP001212841"/>
    </source>
</evidence>
<proteinExistence type="predicted"/>
<gene>
    <name evidence="2" type="ORF">HK097_003222</name>
</gene>
<feature type="compositionally biased region" description="Low complexity" evidence="1">
    <location>
        <begin position="236"/>
        <end position="249"/>
    </location>
</feature>
<feature type="compositionally biased region" description="Low complexity" evidence="1">
    <location>
        <begin position="670"/>
        <end position="681"/>
    </location>
</feature>
<dbReference type="Proteomes" id="UP001212841">
    <property type="component" value="Unassembled WGS sequence"/>
</dbReference>
<feature type="region of interest" description="Disordered" evidence="1">
    <location>
        <begin position="171"/>
        <end position="374"/>
    </location>
</feature>
<feature type="compositionally biased region" description="Basic and acidic residues" evidence="1">
    <location>
        <begin position="177"/>
        <end position="187"/>
    </location>
</feature>
<feature type="region of interest" description="Disordered" evidence="1">
    <location>
        <begin position="392"/>
        <end position="417"/>
    </location>
</feature>
<feature type="compositionally biased region" description="Low complexity" evidence="1">
    <location>
        <begin position="461"/>
        <end position="487"/>
    </location>
</feature>
<reference evidence="2" key="1">
    <citation type="submission" date="2020-05" db="EMBL/GenBank/DDBJ databases">
        <title>Phylogenomic resolution of chytrid fungi.</title>
        <authorList>
            <person name="Stajich J.E."/>
            <person name="Amses K."/>
            <person name="Simmons R."/>
            <person name="Seto K."/>
            <person name="Myers J."/>
            <person name="Bonds A."/>
            <person name="Quandt C.A."/>
            <person name="Barry K."/>
            <person name="Liu P."/>
            <person name="Grigoriev I."/>
            <person name="Longcore J.E."/>
            <person name="James T.Y."/>
        </authorList>
    </citation>
    <scope>NUCLEOTIDE SEQUENCE</scope>
    <source>
        <strain evidence="2">JEL0318</strain>
    </source>
</reference>
<feature type="compositionally biased region" description="Polar residues" evidence="1">
    <location>
        <begin position="293"/>
        <end position="309"/>
    </location>
</feature>
<feature type="region of interest" description="Disordered" evidence="1">
    <location>
        <begin position="581"/>
        <end position="681"/>
    </location>
</feature>